<dbReference type="InterPro" id="IPR036236">
    <property type="entry name" value="Znf_C2H2_sf"/>
</dbReference>
<accession>A0ABR0B769</accession>
<dbReference type="InterPro" id="IPR012337">
    <property type="entry name" value="RNaseH-like_sf"/>
</dbReference>
<comment type="caution">
    <text evidence="12">The sequence shown here is derived from an EMBL/GenBank/DDBJ whole genome shotgun (WGS) entry which is preliminary data.</text>
</comment>
<dbReference type="Proteomes" id="UP001234178">
    <property type="component" value="Unassembled WGS sequence"/>
</dbReference>
<sequence length="259" mass="29145">MASSRKTSQVSKEERQYSGRKSDTIELDVSEEEENVNESSTASCTPRRISISESVTTEEAESPPAGKGKKRKSWVWLHFHEIAPNSSKCRYCSSSFVVSGTGTMSKHLQTKHSTKIGEKNQSKLDVRGYVVKPFEYDVSSANKAFIEFLVCNNHVFTLGEEPAFRKFISKLQPLYRPLGATAVIRPLRPRLSVMAKDLLAILATSAASKRAFSAGKDVFGSPRMSLNPETVEALVWLRSWYRIIVEVFGYKERIHEFVQ</sequence>
<dbReference type="Pfam" id="PF02892">
    <property type="entry name" value="zf-BED"/>
    <property type="match status" value="1"/>
</dbReference>
<evidence type="ECO:0000256" key="7">
    <source>
        <dbReference type="ARBA" id="ARBA00023163"/>
    </source>
</evidence>
<dbReference type="InterPro" id="IPR008906">
    <property type="entry name" value="HATC_C_dom"/>
</dbReference>
<proteinExistence type="predicted"/>
<evidence type="ECO:0000256" key="5">
    <source>
        <dbReference type="ARBA" id="ARBA00023015"/>
    </source>
</evidence>
<evidence type="ECO:0000256" key="3">
    <source>
        <dbReference type="ARBA" id="ARBA00022771"/>
    </source>
</evidence>
<dbReference type="InterPro" id="IPR003656">
    <property type="entry name" value="Znf_BED"/>
</dbReference>
<feature type="domain" description="BED-type" evidence="11">
    <location>
        <begin position="70"/>
        <end position="119"/>
    </location>
</feature>
<evidence type="ECO:0000313" key="13">
    <source>
        <dbReference type="Proteomes" id="UP001234178"/>
    </source>
</evidence>
<keyword evidence="2" id="KW-0479">Metal-binding</keyword>
<evidence type="ECO:0000256" key="1">
    <source>
        <dbReference type="ARBA" id="ARBA00004123"/>
    </source>
</evidence>
<dbReference type="Pfam" id="PF05699">
    <property type="entry name" value="Dimer_Tnp_hAT"/>
    <property type="match status" value="1"/>
</dbReference>
<evidence type="ECO:0000313" key="12">
    <source>
        <dbReference type="EMBL" id="KAK4037529.1"/>
    </source>
</evidence>
<dbReference type="EMBL" id="JAOYFB010000040">
    <property type="protein sequence ID" value="KAK4037529.1"/>
    <property type="molecule type" value="Genomic_DNA"/>
</dbReference>
<dbReference type="SMART" id="SM00614">
    <property type="entry name" value="ZnF_BED"/>
    <property type="match status" value="1"/>
</dbReference>
<feature type="compositionally biased region" description="Acidic residues" evidence="10">
    <location>
        <begin position="25"/>
        <end position="36"/>
    </location>
</feature>
<dbReference type="InterPro" id="IPR052035">
    <property type="entry name" value="ZnF_BED_domain_contain"/>
</dbReference>
<evidence type="ECO:0000256" key="10">
    <source>
        <dbReference type="SAM" id="MobiDB-lite"/>
    </source>
</evidence>
<evidence type="ECO:0000256" key="2">
    <source>
        <dbReference type="ARBA" id="ARBA00022723"/>
    </source>
</evidence>
<evidence type="ECO:0000256" key="9">
    <source>
        <dbReference type="PROSITE-ProRule" id="PRU00027"/>
    </source>
</evidence>
<dbReference type="PANTHER" id="PTHR46481:SF10">
    <property type="entry name" value="ZINC FINGER BED DOMAIN-CONTAINING PROTEIN 39"/>
    <property type="match status" value="1"/>
</dbReference>
<evidence type="ECO:0000256" key="8">
    <source>
        <dbReference type="ARBA" id="ARBA00023242"/>
    </source>
</evidence>
<comment type="subcellular location">
    <subcellularLocation>
        <location evidence="1">Nucleus</location>
    </subcellularLocation>
</comment>
<reference evidence="12 13" key="1">
    <citation type="journal article" date="2023" name="Nucleic Acids Res.">
        <title>The hologenome of Daphnia magna reveals possible DNA methylation and microbiome-mediated evolution of the host genome.</title>
        <authorList>
            <person name="Chaturvedi A."/>
            <person name="Li X."/>
            <person name="Dhandapani V."/>
            <person name="Marshall H."/>
            <person name="Kissane S."/>
            <person name="Cuenca-Cambronero M."/>
            <person name="Asole G."/>
            <person name="Calvet F."/>
            <person name="Ruiz-Romero M."/>
            <person name="Marangio P."/>
            <person name="Guigo R."/>
            <person name="Rago D."/>
            <person name="Mirbahai L."/>
            <person name="Eastwood N."/>
            <person name="Colbourne J.K."/>
            <person name="Zhou J."/>
            <person name="Mallon E."/>
            <person name="Orsini L."/>
        </authorList>
    </citation>
    <scope>NUCLEOTIDE SEQUENCE [LARGE SCALE GENOMIC DNA]</scope>
    <source>
        <strain evidence="12">LRV0_1</strain>
    </source>
</reference>
<evidence type="ECO:0000259" key="11">
    <source>
        <dbReference type="PROSITE" id="PS50808"/>
    </source>
</evidence>
<dbReference type="PROSITE" id="PS50808">
    <property type="entry name" value="ZF_BED"/>
    <property type="match status" value="1"/>
</dbReference>
<keyword evidence="6" id="KW-0238">DNA-binding</keyword>
<keyword evidence="8" id="KW-0539">Nucleus</keyword>
<organism evidence="12 13">
    <name type="scientific">Daphnia magna</name>
    <dbReference type="NCBI Taxonomy" id="35525"/>
    <lineage>
        <taxon>Eukaryota</taxon>
        <taxon>Metazoa</taxon>
        <taxon>Ecdysozoa</taxon>
        <taxon>Arthropoda</taxon>
        <taxon>Crustacea</taxon>
        <taxon>Branchiopoda</taxon>
        <taxon>Diplostraca</taxon>
        <taxon>Cladocera</taxon>
        <taxon>Anomopoda</taxon>
        <taxon>Daphniidae</taxon>
        <taxon>Daphnia</taxon>
    </lineage>
</organism>
<dbReference type="PANTHER" id="PTHR46481">
    <property type="entry name" value="ZINC FINGER BED DOMAIN-CONTAINING PROTEIN 4"/>
    <property type="match status" value="1"/>
</dbReference>
<feature type="compositionally biased region" description="Basic and acidic residues" evidence="10">
    <location>
        <begin position="11"/>
        <end position="24"/>
    </location>
</feature>
<feature type="region of interest" description="Disordered" evidence="10">
    <location>
        <begin position="1"/>
        <end position="69"/>
    </location>
</feature>
<keyword evidence="3 9" id="KW-0863">Zinc-finger</keyword>
<evidence type="ECO:0000256" key="6">
    <source>
        <dbReference type="ARBA" id="ARBA00023125"/>
    </source>
</evidence>
<keyword evidence="13" id="KW-1185">Reference proteome</keyword>
<protein>
    <recommendedName>
        <fullName evidence="11">BED-type domain-containing protein</fullName>
    </recommendedName>
</protein>
<gene>
    <name evidence="12" type="ORF">OUZ56_029561</name>
</gene>
<evidence type="ECO:0000256" key="4">
    <source>
        <dbReference type="ARBA" id="ARBA00022833"/>
    </source>
</evidence>
<dbReference type="SUPFAM" id="SSF57667">
    <property type="entry name" value="beta-beta-alpha zinc fingers"/>
    <property type="match status" value="1"/>
</dbReference>
<keyword evidence="5" id="KW-0805">Transcription regulation</keyword>
<name>A0ABR0B769_9CRUS</name>
<dbReference type="SUPFAM" id="SSF53098">
    <property type="entry name" value="Ribonuclease H-like"/>
    <property type="match status" value="1"/>
</dbReference>
<keyword evidence="7" id="KW-0804">Transcription</keyword>
<feature type="compositionally biased region" description="Polar residues" evidence="10">
    <location>
        <begin position="1"/>
        <end position="10"/>
    </location>
</feature>
<keyword evidence="4" id="KW-0862">Zinc</keyword>